<dbReference type="Pfam" id="PF00106">
    <property type="entry name" value="adh_short"/>
    <property type="match status" value="1"/>
</dbReference>
<accession>A0A9X2VR45</accession>
<protein>
    <submittedName>
        <fullName evidence="1">SDR family NAD(P)-dependent oxidoreductase</fullName>
    </submittedName>
</protein>
<proteinExistence type="predicted"/>
<keyword evidence="2" id="KW-1185">Reference proteome</keyword>
<reference evidence="1" key="1">
    <citation type="submission" date="2022-08" db="EMBL/GenBank/DDBJ databases">
        <authorList>
            <person name="Tistechok S."/>
            <person name="Samborskyy M."/>
            <person name="Roman I."/>
        </authorList>
    </citation>
    <scope>NUCLEOTIDE SEQUENCE</scope>
    <source>
        <strain evidence="1">DSM 103496</strain>
    </source>
</reference>
<dbReference type="Gene3D" id="3.40.50.720">
    <property type="entry name" value="NAD(P)-binding Rossmann-like Domain"/>
    <property type="match status" value="1"/>
</dbReference>
<dbReference type="InterPro" id="IPR036291">
    <property type="entry name" value="NAD(P)-bd_dom_sf"/>
</dbReference>
<dbReference type="PANTHER" id="PTHR44656:SF7">
    <property type="entry name" value="DEHYDROGENASE_REDUCTASE SDR FAMILY MEMBER 12"/>
    <property type="match status" value="1"/>
</dbReference>
<dbReference type="PANTHER" id="PTHR44656">
    <property type="entry name" value="DEHYDROGENASE/REDUCTASE SDR FAMILY MEMBER 12"/>
    <property type="match status" value="1"/>
</dbReference>
<dbReference type="SUPFAM" id="SSF51735">
    <property type="entry name" value="NAD(P)-binding Rossmann-fold domains"/>
    <property type="match status" value="1"/>
</dbReference>
<comment type="caution">
    <text evidence="1">The sequence shown here is derived from an EMBL/GenBank/DDBJ whole genome shotgun (WGS) entry which is preliminary data.</text>
</comment>
<dbReference type="RefSeq" id="WP_259626588.1">
    <property type="nucleotide sequence ID" value="NZ_JANYMP010000016.1"/>
</dbReference>
<organism evidence="1 2">
    <name type="scientific">Umezawaea endophytica</name>
    <dbReference type="NCBI Taxonomy" id="1654476"/>
    <lineage>
        <taxon>Bacteria</taxon>
        <taxon>Bacillati</taxon>
        <taxon>Actinomycetota</taxon>
        <taxon>Actinomycetes</taxon>
        <taxon>Pseudonocardiales</taxon>
        <taxon>Pseudonocardiaceae</taxon>
        <taxon>Umezawaea</taxon>
    </lineage>
</organism>
<evidence type="ECO:0000313" key="1">
    <source>
        <dbReference type="EMBL" id="MCS7481099.1"/>
    </source>
</evidence>
<dbReference type="EMBL" id="JANYMP010000016">
    <property type="protein sequence ID" value="MCS7481099.1"/>
    <property type="molecule type" value="Genomic_DNA"/>
</dbReference>
<name>A0A9X2VR45_9PSEU</name>
<dbReference type="Proteomes" id="UP001141259">
    <property type="component" value="Unassembled WGS sequence"/>
</dbReference>
<dbReference type="AlphaFoldDB" id="A0A9X2VR45"/>
<evidence type="ECO:0000313" key="2">
    <source>
        <dbReference type="Proteomes" id="UP001141259"/>
    </source>
</evidence>
<dbReference type="InterPro" id="IPR002347">
    <property type="entry name" value="SDR_fam"/>
</dbReference>
<dbReference type="InterPro" id="IPR052992">
    <property type="entry name" value="SDR_member_12"/>
</dbReference>
<dbReference type="PRINTS" id="PR00081">
    <property type="entry name" value="GDHRDH"/>
</dbReference>
<sequence>MTVTNVVTGAVDWAMDRTIGPGYSRLGFEARKRFWAADPPSDALKGRVALVTGANSGLGKAAAVGLARLGAVVHLVVRDVTKGERAKAEILDAVPGAELHVGRCDLSDLTAVREFGDSFAGQLDVLVHNAGVLPPERAETEDGHEVALATAVLGPHLLTGLLSPALKASLDGRVVFVSSGGMYSQSLRIDDPEYREGEFAGAKAYSRVKRMQVVLAELWAEELRVDGVVVHSMHPGWADTPGVSTSLPRFHRVTKPLLRTPEQGADTIVWLAASAEAGRENGKFWHDRRVRPTHFLPWQHESEEDRLALWTFCETATR</sequence>
<gene>
    <name evidence="1" type="ORF">NZH93_29950</name>
</gene>